<evidence type="ECO:0000313" key="1">
    <source>
        <dbReference type="EMBL" id="BCP02439.1"/>
    </source>
</evidence>
<protein>
    <submittedName>
        <fullName evidence="1">Uncharacterized protein</fullName>
    </submittedName>
</protein>
<dbReference type="Proteomes" id="UP000595205">
    <property type="component" value="Chromosome"/>
</dbReference>
<accession>A0A7R7RPQ2</accession>
<name>A0A7R7RPQ2_MYCIT</name>
<organism evidence="1 2">
    <name type="scientific">Mycobacterium intracellulare</name>
    <dbReference type="NCBI Taxonomy" id="1767"/>
    <lineage>
        <taxon>Bacteria</taxon>
        <taxon>Bacillati</taxon>
        <taxon>Actinomycetota</taxon>
        <taxon>Actinomycetes</taxon>
        <taxon>Mycobacteriales</taxon>
        <taxon>Mycobacteriaceae</taxon>
        <taxon>Mycobacterium</taxon>
        <taxon>Mycobacterium avium complex (MAC)</taxon>
    </lineage>
</organism>
<evidence type="ECO:0000313" key="2">
    <source>
        <dbReference type="Proteomes" id="UP000595205"/>
    </source>
</evidence>
<reference evidence="1 2" key="1">
    <citation type="submission" date="2020-12" db="EMBL/GenBank/DDBJ databases">
        <title>Genome sequence of clinical Mycobacterium intracellulare strains.</title>
        <authorList>
            <person name="Tateishi Y."/>
            <person name="Matsumoto S."/>
            <person name="Fukushima Y."/>
            <person name="Nakajima C."/>
            <person name="Suzuki Y."/>
        </authorList>
    </citation>
    <scope>NUCLEOTIDE SEQUENCE [LARGE SCALE GENOMIC DNA]</scope>
    <source>
        <strain evidence="1 2">M018</strain>
    </source>
</reference>
<sequence>MEDPPTGAADDDHELPVMTAGATEVAPPVVIGAGAAGGGASTGGVAATNAPALGTVGVTAGAPCGVWGAPPSNALKAPAENACPPGPVDWPVAKPDVKD</sequence>
<dbReference type="AlphaFoldDB" id="A0A7R7RPQ2"/>
<proteinExistence type="predicted"/>
<dbReference type="EMBL" id="AP024255">
    <property type="protein sequence ID" value="BCP02439.1"/>
    <property type="molecule type" value="Genomic_DNA"/>
</dbReference>
<gene>
    <name evidence="1" type="ORF">MINTM018_52080</name>
</gene>